<dbReference type="SMART" id="SM00355">
    <property type="entry name" value="ZnF_C2H2"/>
    <property type="match status" value="6"/>
</dbReference>
<dbReference type="InterPro" id="IPR013087">
    <property type="entry name" value="Znf_C2H2_type"/>
</dbReference>
<evidence type="ECO:0000256" key="2">
    <source>
        <dbReference type="ARBA" id="ARBA00022737"/>
    </source>
</evidence>
<evidence type="ECO:0000256" key="5">
    <source>
        <dbReference type="PROSITE-ProRule" id="PRU00042"/>
    </source>
</evidence>
<keyword evidence="3 5" id="KW-0863">Zinc-finger</keyword>
<dbReference type="PROSITE" id="PS00028">
    <property type="entry name" value="ZINC_FINGER_C2H2_1"/>
    <property type="match status" value="2"/>
</dbReference>
<evidence type="ECO:0000259" key="6">
    <source>
        <dbReference type="PROSITE" id="PS50157"/>
    </source>
</evidence>
<evidence type="ECO:0000313" key="9">
    <source>
        <dbReference type="Proteomes" id="UP000015101"/>
    </source>
</evidence>
<reference evidence="7 9" key="2">
    <citation type="journal article" date="2013" name="Nature">
        <title>Insights into bilaterian evolution from three spiralian genomes.</title>
        <authorList>
            <person name="Simakov O."/>
            <person name="Marletaz F."/>
            <person name="Cho S.J."/>
            <person name="Edsinger-Gonzales E."/>
            <person name="Havlak P."/>
            <person name="Hellsten U."/>
            <person name="Kuo D.H."/>
            <person name="Larsson T."/>
            <person name="Lv J."/>
            <person name="Arendt D."/>
            <person name="Savage R."/>
            <person name="Osoegawa K."/>
            <person name="de Jong P."/>
            <person name="Grimwood J."/>
            <person name="Chapman J.A."/>
            <person name="Shapiro H."/>
            <person name="Aerts A."/>
            <person name="Otillar R.P."/>
            <person name="Terry A.Y."/>
            <person name="Boore J.L."/>
            <person name="Grigoriev I.V."/>
            <person name="Lindberg D.R."/>
            <person name="Seaver E.C."/>
            <person name="Weisblat D.A."/>
            <person name="Putnam N.H."/>
            <person name="Rokhsar D.S."/>
        </authorList>
    </citation>
    <scope>NUCLEOTIDE SEQUENCE</scope>
</reference>
<evidence type="ECO:0000313" key="7">
    <source>
        <dbReference type="EMBL" id="ESO07684.1"/>
    </source>
</evidence>
<evidence type="ECO:0000256" key="3">
    <source>
        <dbReference type="ARBA" id="ARBA00022771"/>
    </source>
</evidence>
<dbReference type="GO" id="GO:0008270">
    <property type="term" value="F:zinc ion binding"/>
    <property type="evidence" value="ECO:0007669"/>
    <property type="project" value="UniProtKB-KW"/>
</dbReference>
<dbReference type="InterPro" id="IPR036236">
    <property type="entry name" value="Znf_C2H2_sf"/>
</dbReference>
<keyword evidence="9" id="KW-1185">Reference proteome</keyword>
<organism evidence="8 9">
    <name type="scientific">Helobdella robusta</name>
    <name type="common">Californian leech</name>
    <dbReference type="NCBI Taxonomy" id="6412"/>
    <lineage>
        <taxon>Eukaryota</taxon>
        <taxon>Metazoa</taxon>
        <taxon>Spiralia</taxon>
        <taxon>Lophotrochozoa</taxon>
        <taxon>Annelida</taxon>
        <taxon>Clitellata</taxon>
        <taxon>Hirudinea</taxon>
        <taxon>Rhynchobdellida</taxon>
        <taxon>Glossiphoniidae</taxon>
        <taxon>Helobdella</taxon>
    </lineage>
</organism>
<dbReference type="PANTHER" id="PTHR24379">
    <property type="entry name" value="KRAB AND ZINC FINGER DOMAIN-CONTAINING"/>
    <property type="match status" value="1"/>
</dbReference>
<dbReference type="CTD" id="20196306"/>
<dbReference type="KEGG" id="hro:HELRODRAFT_135774"/>
<feature type="domain" description="C2H2-type" evidence="6">
    <location>
        <begin position="28"/>
        <end position="48"/>
    </location>
</feature>
<dbReference type="PANTHER" id="PTHR24379:SF121">
    <property type="entry name" value="C2H2-TYPE DOMAIN-CONTAINING PROTEIN"/>
    <property type="match status" value="1"/>
</dbReference>
<dbReference type="eggNOG" id="KOG1721">
    <property type="taxonomic scope" value="Eukaryota"/>
</dbReference>
<gene>
    <name evidence="8" type="primary">20196306</name>
    <name evidence="7" type="ORF">HELRODRAFT_135774</name>
</gene>
<dbReference type="EnsemblMetazoa" id="HelroT135774">
    <property type="protein sequence ID" value="HelroP135774"/>
    <property type="gene ID" value="HelroG135774"/>
</dbReference>
<dbReference type="RefSeq" id="XP_009014295.1">
    <property type="nucleotide sequence ID" value="XM_009016047.1"/>
</dbReference>
<reference evidence="8" key="3">
    <citation type="submission" date="2015-06" db="UniProtKB">
        <authorList>
            <consortium name="EnsemblMetazoa"/>
        </authorList>
    </citation>
    <scope>IDENTIFICATION</scope>
</reference>
<dbReference type="Gene3D" id="3.30.160.60">
    <property type="entry name" value="Classic Zinc Finger"/>
    <property type="match status" value="3"/>
</dbReference>
<dbReference type="GeneID" id="20196306"/>
<reference evidence="9" key="1">
    <citation type="submission" date="2012-12" db="EMBL/GenBank/DDBJ databases">
        <authorList>
            <person name="Hellsten U."/>
            <person name="Grimwood J."/>
            <person name="Chapman J.A."/>
            <person name="Shapiro H."/>
            <person name="Aerts A."/>
            <person name="Otillar R.P."/>
            <person name="Terry A.Y."/>
            <person name="Boore J.L."/>
            <person name="Simakov O."/>
            <person name="Marletaz F."/>
            <person name="Cho S.-J."/>
            <person name="Edsinger-Gonzales E."/>
            <person name="Havlak P."/>
            <person name="Kuo D.-H."/>
            <person name="Larsson T."/>
            <person name="Lv J."/>
            <person name="Arendt D."/>
            <person name="Savage R."/>
            <person name="Osoegawa K."/>
            <person name="de Jong P."/>
            <person name="Lindberg D.R."/>
            <person name="Seaver E.C."/>
            <person name="Weisblat D.A."/>
            <person name="Putnam N.H."/>
            <person name="Grigoriev I.V."/>
            <person name="Rokhsar D.S."/>
        </authorList>
    </citation>
    <scope>NUCLEOTIDE SEQUENCE</scope>
</reference>
<feature type="domain" description="C2H2-type" evidence="6">
    <location>
        <begin position="85"/>
        <end position="112"/>
    </location>
</feature>
<keyword evidence="4" id="KW-0862">Zinc</keyword>
<dbReference type="AlphaFoldDB" id="T1EIA6"/>
<dbReference type="SUPFAM" id="SSF57667">
    <property type="entry name" value="beta-beta-alpha zinc fingers"/>
    <property type="match status" value="3"/>
</dbReference>
<feature type="domain" description="C2H2-type" evidence="6">
    <location>
        <begin position="1"/>
        <end position="27"/>
    </location>
</feature>
<dbReference type="EMBL" id="AMQM01003492">
    <property type="status" value="NOT_ANNOTATED_CDS"/>
    <property type="molecule type" value="Genomic_DNA"/>
</dbReference>
<sequence length="165" mass="19591">CPYCSKVFCSFQALRGHIDGLHLNKKSYRCYDCGDSFKWRTDLCKHRRNLCPYRIQLCQNCSAVFTQMKSLKEHVDGVHLQKKSFHCVDCGEAFKWRACLSKHRRLESGCQINKWQCNLCTSIYSSERVLREHIKAIHLHKMLCHCKECGQSFKWRHQLQKHKLI</sequence>
<keyword evidence="1" id="KW-0479">Metal-binding</keyword>
<dbReference type="PROSITE" id="PS50157">
    <property type="entry name" value="ZINC_FINGER_C2H2_2"/>
    <property type="match status" value="5"/>
</dbReference>
<feature type="domain" description="C2H2-type" evidence="6">
    <location>
        <begin position="144"/>
        <end position="165"/>
    </location>
</feature>
<protein>
    <recommendedName>
        <fullName evidence="6">C2H2-type domain-containing protein</fullName>
    </recommendedName>
</protein>
<dbReference type="InParanoid" id="T1EIA6"/>
<feature type="domain" description="C2H2-type" evidence="6">
    <location>
        <begin position="56"/>
        <end position="84"/>
    </location>
</feature>
<dbReference type="HOGENOM" id="CLU_002678_2_1_1"/>
<dbReference type="OrthoDB" id="6288044at2759"/>
<evidence type="ECO:0000256" key="1">
    <source>
        <dbReference type="ARBA" id="ARBA00022723"/>
    </source>
</evidence>
<proteinExistence type="predicted"/>
<dbReference type="EMBL" id="KB096183">
    <property type="protein sequence ID" value="ESO07684.1"/>
    <property type="molecule type" value="Genomic_DNA"/>
</dbReference>
<dbReference type="Proteomes" id="UP000015101">
    <property type="component" value="Unassembled WGS sequence"/>
</dbReference>
<accession>T1EIA6</accession>
<evidence type="ECO:0000256" key="4">
    <source>
        <dbReference type="ARBA" id="ARBA00022833"/>
    </source>
</evidence>
<name>T1EIA6_HELRO</name>
<evidence type="ECO:0000313" key="8">
    <source>
        <dbReference type="EnsemblMetazoa" id="HelroP135774"/>
    </source>
</evidence>
<keyword evidence="2" id="KW-0677">Repeat</keyword>